<protein>
    <submittedName>
        <fullName evidence="1">Uncharacterized protein</fullName>
    </submittedName>
</protein>
<dbReference type="Proteomes" id="UP000826802">
    <property type="component" value="Chromosome"/>
</dbReference>
<reference evidence="1 2" key="1">
    <citation type="submission" date="2021-07" db="EMBL/GenBank/DDBJ databases">
        <title>Prevalence and characterization of methicillin-resistant Macrococcus spp. in food producing animals and meat in Switzerland in 2019.</title>
        <authorList>
            <person name="Keller J.E."/>
            <person name="Schwendener S."/>
            <person name="Neuenschwander J."/>
            <person name="Overesch G."/>
            <person name="Perreten V."/>
        </authorList>
    </citation>
    <scope>NUCLEOTIDE SEQUENCE [LARGE SCALE GENOMIC DNA]</scope>
    <source>
        <strain evidence="1 2">19Msa0936</strain>
    </source>
</reference>
<sequence>MAYFHLLAAWSNQDMEQIKKIISHDIKATLINDECEEIVMDYDGLIGLLQQRFESNQEWDFEVIYNAQKSEYSIVVVEITRENKRHELFEDKSLCTFFFNKGAHDNNLVRLDMVMGIKHTI</sequence>
<proteinExistence type="predicted"/>
<dbReference type="RefSeq" id="WP_219502551.1">
    <property type="nucleotide sequence ID" value="NZ_CP079981.1"/>
</dbReference>
<accession>A0AAJ4P7E4</accession>
<keyword evidence="2" id="KW-1185">Reference proteome</keyword>
<gene>
    <name evidence="1" type="ORF">KYI11_08430</name>
</gene>
<evidence type="ECO:0000313" key="1">
    <source>
        <dbReference type="EMBL" id="QYA41661.1"/>
    </source>
</evidence>
<dbReference type="EMBL" id="CP079981">
    <property type="protein sequence ID" value="QYA41661.1"/>
    <property type="molecule type" value="Genomic_DNA"/>
</dbReference>
<organism evidence="1 2">
    <name type="scientific">Macrococcoides bohemicum</name>
    <dbReference type="NCBI Taxonomy" id="1903056"/>
    <lineage>
        <taxon>Bacteria</taxon>
        <taxon>Bacillati</taxon>
        <taxon>Bacillota</taxon>
        <taxon>Bacilli</taxon>
        <taxon>Bacillales</taxon>
        <taxon>Staphylococcaceae</taxon>
        <taxon>Macrococcoides</taxon>
    </lineage>
</organism>
<dbReference type="AlphaFoldDB" id="A0AAJ4P7E4"/>
<evidence type="ECO:0000313" key="2">
    <source>
        <dbReference type="Proteomes" id="UP000826802"/>
    </source>
</evidence>
<name>A0AAJ4P7E4_9STAP</name>